<dbReference type="Proteomes" id="UP000196230">
    <property type="component" value="Unassembled WGS sequence"/>
</dbReference>
<dbReference type="InterPro" id="IPR007423">
    <property type="entry name" value="Sel_put"/>
</dbReference>
<evidence type="ECO:0008006" key="4">
    <source>
        <dbReference type="Google" id="ProtNLM"/>
    </source>
</evidence>
<sequence length="81" mass="9184">MADPRVTPAGPSTAEGPAGPSRPGVWARARWWVRQLSGEGKYDAYVAHHRAHHPERAPMTEREFWRAEYARQEENPGSRCC</sequence>
<dbReference type="Pfam" id="PF04328">
    <property type="entry name" value="Sel_put"/>
    <property type="match status" value="1"/>
</dbReference>
<reference evidence="2 3" key="1">
    <citation type="submission" date="2017-02" db="EMBL/GenBank/DDBJ databases">
        <authorList>
            <person name="Peterson S.W."/>
        </authorList>
    </citation>
    <scope>NUCLEOTIDE SEQUENCE [LARGE SCALE GENOMIC DNA]</scope>
    <source>
        <strain evidence="2 3">2B3F</strain>
    </source>
</reference>
<evidence type="ECO:0000256" key="1">
    <source>
        <dbReference type="SAM" id="MobiDB-lite"/>
    </source>
</evidence>
<dbReference type="RefSeq" id="WP_087133535.1">
    <property type="nucleotide sequence ID" value="NZ_FUKP01000014.1"/>
</dbReference>
<feature type="region of interest" description="Disordered" evidence="1">
    <location>
        <begin position="1"/>
        <end position="24"/>
    </location>
</feature>
<accession>A0A1R4IGR1</accession>
<proteinExistence type="predicted"/>
<protein>
    <recommendedName>
        <fullName evidence="4">YbdD/YjiX family protein</fullName>
    </recommendedName>
</protein>
<name>A0A1R4IGR1_9MICC</name>
<dbReference type="EMBL" id="FUKP01000014">
    <property type="protein sequence ID" value="SJN19062.1"/>
    <property type="molecule type" value="Genomic_DNA"/>
</dbReference>
<evidence type="ECO:0000313" key="2">
    <source>
        <dbReference type="EMBL" id="SJN19062.1"/>
    </source>
</evidence>
<evidence type="ECO:0000313" key="3">
    <source>
        <dbReference type="Proteomes" id="UP000196230"/>
    </source>
</evidence>
<organism evidence="2 3">
    <name type="scientific">Micrococcus lylae</name>
    <dbReference type="NCBI Taxonomy" id="1273"/>
    <lineage>
        <taxon>Bacteria</taxon>
        <taxon>Bacillati</taxon>
        <taxon>Actinomycetota</taxon>
        <taxon>Actinomycetes</taxon>
        <taxon>Micrococcales</taxon>
        <taxon>Micrococcaceae</taxon>
        <taxon>Micrococcus</taxon>
    </lineage>
</organism>
<dbReference type="AlphaFoldDB" id="A0A1R4IGR1"/>
<gene>
    <name evidence="2" type="ORF">FM125_02425</name>
</gene>